<dbReference type="Proteomes" id="UP001363460">
    <property type="component" value="Chromosome"/>
</dbReference>
<keyword evidence="2" id="KW-1185">Reference proteome</keyword>
<protein>
    <recommendedName>
        <fullName evidence="3">DUF2188 domain-containing protein</fullName>
    </recommendedName>
</protein>
<accession>A0ABZ2IEV2</accession>
<evidence type="ECO:0000313" key="2">
    <source>
        <dbReference type="Proteomes" id="UP001363460"/>
    </source>
</evidence>
<evidence type="ECO:0008006" key="3">
    <source>
        <dbReference type="Google" id="ProtNLM"/>
    </source>
</evidence>
<proteinExistence type="predicted"/>
<sequence>MSAPPDDVTIRVINEGAGWRLECLPRFEAQMFRSGRAAEAAARSIAARFALSGLGVQMAVEDQGHAILGTTTFFPLPVPDTARGGL</sequence>
<name>A0ABZ2IEV2_9CAUL</name>
<evidence type="ECO:0000313" key="1">
    <source>
        <dbReference type="EMBL" id="WWT54141.1"/>
    </source>
</evidence>
<gene>
    <name evidence="1" type="ORF">V8J38_12910</name>
</gene>
<dbReference type="EMBL" id="CP146369">
    <property type="protein sequence ID" value="WWT54141.1"/>
    <property type="molecule type" value="Genomic_DNA"/>
</dbReference>
<reference evidence="1 2" key="1">
    <citation type="submission" date="2024-02" db="EMBL/GenBank/DDBJ databases">
        <title>Distribution and functional of Brevundimonas-related endobacteria within Verticillium dahliae.</title>
        <authorList>
            <person name="Zeng H."/>
        </authorList>
    </citation>
    <scope>NUCLEOTIDE SEQUENCE [LARGE SCALE GENOMIC DNA]</scope>
    <source>
        <strain evidence="1 2">TRM 44200</strain>
    </source>
</reference>
<organism evidence="1 2">
    <name type="scientific">Brevundimonas olei</name>
    <dbReference type="NCBI Taxonomy" id="657642"/>
    <lineage>
        <taxon>Bacteria</taxon>
        <taxon>Pseudomonadati</taxon>
        <taxon>Pseudomonadota</taxon>
        <taxon>Alphaproteobacteria</taxon>
        <taxon>Caulobacterales</taxon>
        <taxon>Caulobacteraceae</taxon>
        <taxon>Brevundimonas</taxon>
    </lineage>
</organism>
<dbReference type="RefSeq" id="WP_338576205.1">
    <property type="nucleotide sequence ID" value="NZ_CP146369.1"/>
</dbReference>